<dbReference type="InterPro" id="IPR051328">
    <property type="entry name" value="T7SS_ABC-Transporter"/>
</dbReference>
<comment type="subcellular location">
    <subcellularLocation>
        <location evidence="1">Membrane</location>
        <topology evidence="1">Multi-pass membrane protein</topology>
    </subcellularLocation>
</comment>
<dbReference type="OrthoDB" id="9811483at2"/>
<dbReference type="EMBL" id="JTHP01000010">
    <property type="protein sequence ID" value="KJD46210.1"/>
    <property type="molecule type" value="Genomic_DNA"/>
</dbReference>
<evidence type="ECO:0000256" key="4">
    <source>
        <dbReference type="ARBA" id="ARBA00023136"/>
    </source>
</evidence>
<keyword evidence="5" id="KW-0175">Coiled coil</keyword>
<comment type="caution">
    <text evidence="8">The sequence shown here is derived from an EMBL/GenBank/DDBJ whole genome shotgun (WGS) entry which is preliminary data.</text>
</comment>
<dbReference type="GO" id="GO:0016020">
    <property type="term" value="C:membrane"/>
    <property type="evidence" value="ECO:0007669"/>
    <property type="project" value="UniProtKB-SubCell"/>
</dbReference>
<accession>A0A0D7X449</accession>
<dbReference type="Gene3D" id="3.40.1710.10">
    <property type="entry name" value="abc type-2 transporter like domain"/>
    <property type="match status" value="1"/>
</dbReference>
<protein>
    <submittedName>
        <fullName evidence="8">Phage infection protein</fullName>
    </submittedName>
</protein>
<gene>
    <name evidence="8" type="ORF">QD47_07585</name>
</gene>
<dbReference type="Pfam" id="PF12698">
    <property type="entry name" value="ABC2_membrane_3"/>
    <property type="match status" value="2"/>
</dbReference>
<evidence type="ECO:0000256" key="1">
    <source>
        <dbReference type="ARBA" id="ARBA00004141"/>
    </source>
</evidence>
<evidence type="ECO:0000256" key="5">
    <source>
        <dbReference type="SAM" id="Coils"/>
    </source>
</evidence>
<feature type="transmembrane region" description="Helical" evidence="6">
    <location>
        <begin position="852"/>
        <end position="869"/>
    </location>
</feature>
<dbReference type="GO" id="GO:0140359">
    <property type="term" value="F:ABC-type transporter activity"/>
    <property type="evidence" value="ECO:0007669"/>
    <property type="project" value="InterPro"/>
</dbReference>
<dbReference type="InterPro" id="IPR017501">
    <property type="entry name" value="Phage_infect_YhgE_C"/>
</dbReference>
<dbReference type="RefSeq" id="WP_044645561.1">
    <property type="nucleotide sequence ID" value="NZ_JTHP01000010.1"/>
</dbReference>
<evidence type="ECO:0000313" key="9">
    <source>
        <dbReference type="Proteomes" id="UP000032534"/>
    </source>
</evidence>
<keyword evidence="9" id="KW-1185">Reference proteome</keyword>
<feature type="transmembrane region" description="Helical" evidence="6">
    <location>
        <begin position="795"/>
        <end position="814"/>
    </location>
</feature>
<feature type="coiled-coil region" evidence="5">
    <location>
        <begin position="506"/>
        <end position="540"/>
    </location>
</feature>
<keyword evidence="3 6" id="KW-1133">Transmembrane helix</keyword>
<feature type="domain" description="ABC-2 type transporter transmembrane" evidence="7">
    <location>
        <begin position="26"/>
        <end position="165"/>
    </location>
</feature>
<dbReference type="NCBIfam" id="TIGR03062">
    <property type="entry name" value="pip_yhgE_Cterm"/>
    <property type="match status" value="1"/>
</dbReference>
<name>A0A0D7X449_9BACL</name>
<feature type="transmembrane region" description="Helical" evidence="6">
    <location>
        <begin position="734"/>
        <end position="760"/>
    </location>
</feature>
<dbReference type="PANTHER" id="PTHR43077">
    <property type="entry name" value="TRANSPORT PERMEASE YVFS-RELATED"/>
    <property type="match status" value="1"/>
</dbReference>
<sequence length="891" mass="97843">MRKIWQIYLTDWKNVFKVSTGTLLVIGIILLPSVYAWVNLKAMWDPYANTSGIKIAVTSQDQGAEVNGKKINIGDEVLHNLQNNKKLGWTFVNEAEARKGVLNGDYYASLLIPRDFSEKITSVLTENPQKPEIDYAVNEKINAVAPKITSSGATALTNQISQNFIETASRAVLTKLKEAGVKLEEELPTIRNIENRVLELNNRLPDIDRLGKQAIELEQNLPKIKAQGQKIIALKEKIPEINRAGDLVLKIEKNLPELDKVAAAILDIQKRLPDIQKAGDRIVELDQNFGKVESALATALEDTQTALKVINAAQKALPEVQQIANAGKDFTTGLLDFLDKNDGALDSIGTVVKEDLQLVQQMANEVSEITGIIRGVGFDPKAAQAAVNRVSGRLTTAVGVLDRISQLLSRVNGYLPSQPLDSLISRVSGVEDRFRRLNSTVTSIGDAIQHGEKPAQNLLDNADRLAGEISSGIDSILGNYDTEYAPAIQKALDQIKTVARNSANVLNTAQEQLPNIEKILNDAQAAAQFGQEELTRLQQDLPQYRQKLHEAATTIQGRMGEFTNAVNKAADFVNNDLPAVKSKIHQAADFVRNDLPKAEQQFVKMADLIENKFPEAEHAVHQVANFVRTDLPAAEDSIRQAADTIRKLKGENALGRAIALLKGDVKQESDFLGSPVSLKQERIYPIPNYGSAMSPFYTTLSIWVGAMLLVSMFRVDVEDSEGKYKSYQVYFGRLMTFSTIGIFQALSVSLGDLFLLGAYVDAKVSFVLSSILISLVFTAMTYTLVSVFGNIGKGLAVILLVLQFSSSGGTFPIATSTPFFQALNPFVPFTYAVSLLRETVGGMLPSTVTRDVVMLFVFIGVCFLFGLVFKKPLSKYTKKMAERAKETKLIP</sequence>
<dbReference type="Proteomes" id="UP000032534">
    <property type="component" value="Unassembled WGS sequence"/>
</dbReference>
<evidence type="ECO:0000256" key="6">
    <source>
        <dbReference type="SAM" id="Phobius"/>
    </source>
</evidence>
<dbReference type="InterPro" id="IPR013525">
    <property type="entry name" value="ABC2_TM"/>
</dbReference>
<dbReference type="NCBIfam" id="TIGR03061">
    <property type="entry name" value="pip_yhgE_Nterm"/>
    <property type="match status" value="1"/>
</dbReference>
<feature type="transmembrane region" description="Helical" evidence="6">
    <location>
        <begin position="766"/>
        <end position="788"/>
    </location>
</feature>
<dbReference type="PANTHER" id="PTHR43077:SF10">
    <property type="entry name" value="TRANSPORT PERMEASE PROTEIN"/>
    <property type="match status" value="1"/>
</dbReference>
<feature type="transmembrane region" description="Helical" evidence="6">
    <location>
        <begin position="695"/>
        <end position="713"/>
    </location>
</feature>
<keyword evidence="2 6" id="KW-0812">Transmembrane</keyword>
<dbReference type="AlphaFoldDB" id="A0A0D7X449"/>
<evidence type="ECO:0000313" key="8">
    <source>
        <dbReference type="EMBL" id="KJD46210.1"/>
    </source>
</evidence>
<evidence type="ECO:0000256" key="3">
    <source>
        <dbReference type="ARBA" id="ARBA00022989"/>
    </source>
</evidence>
<reference evidence="8 9" key="1">
    <citation type="submission" date="2014-11" db="EMBL/GenBank/DDBJ databases">
        <title>Draft Genome Sequences of Paenibacillus polymyxa NRRL B-30509 and Paenibacillus terrae NRRL B-30644, Strains from a Poultry Environment that Produce Tridecaptin A and Paenicidins.</title>
        <authorList>
            <person name="van Belkum M.J."/>
            <person name="Lohans C.T."/>
            <person name="Vederas J.C."/>
        </authorList>
    </citation>
    <scope>NUCLEOTIDE SEQUENCE [LARGE SCALE GENOMIC DNA]</scope>
    <source>
        <strain evidence="8 9">NRRL B-30644</strain>
    </source>
</reference>
<organism evidence="8 9">
    <name type="scientific">Paenibacillus terrae</name>
    <dbReference type="NCBI Taxonomy" id="159743"/>
    <lineage>
        <taxon>Bacteria</taxon>
        <taxon>Bacillati</taxon>
        <taxon>Bacillota</taxon>
        <taxon>Bacilli</taxon>
        <taxon>Bacillales</taxon>
        <taxon>Paenibacillaceae</taxon>
        <taxon>Paenibacillus</taxon>
    </lineage>
</organism>
<evidence type="ECO:0000259" key="7">
    <source>
        <dbReference type="Pfam" id="PF12698"/>
    </source>
</evidence>
<proteinExistence type="predicted"/>
<dbReference type="InterPro" id="IPR017500">
    <property type="entry name" value="Phage_infect_YhgE_N"/>
</dbReference>
<feature type="domain" description="ABC-2 type transporter transmembrane" evidence="7">
    <location>
        <begin position="683"/>
        <end position="867"/>
    </location>
</feature>
<keyword evidence="4 6" id="KW-0472">Membrane</keyword>
<evidence type="ECO:0000256" key="2">
    <source>
        <dbReference type="ARBA" id="ARBA00022692"/>
    </source>
</evidence>
<dbReference type="PATRIC" id="fig|159743.3.peg.1665"/>